<sequence>MTAQSDLKGGFKPPSFAEIEGVAVVTIPLADYKSLLEVKRLYAEANRREKQFQAPRRGMIDRNPQVAVFLAENFGTKPVDTILHECEARFGAACTPSKSAAYRYWDALKDNAPEG</sequence>
<dbReference type="EMBL" id="JABRWM010000006">
    <property type="protein sequence ID" value="NRF19693.1"/>
    <property type="molecule type" value="Genomic_DNA"/>
</dbReference>
<dbReference type="AlphaFoldDB" id="A0AA44EK69"/>
<dbReference type="Proteomes" id="UP001155820">
    <property type="component" value="Unassembled WGS sequence"/>
</dbReference>
<protein>
    <submittedName>
        <fullName evidence="1">Uncharacterized protein</fullName>
    </submittedName>
</protein>
<accession>A0AA44EK69</accession>
<evidence type="ECO:0000313" key="1">
    <source>
        <dbReference type="EMBL" id="NRF19693.1"/>
    </source>
</evidence>
<dbReference type="RefSeq" id="WP_107339164.1">
    <property type="nucleotide sequence ID" value="NZ_JABRWL010000005.1"/>
</dbReference>
<gene>
    <name evidence="1" type="ORF">FOB26_11550</name>
</gene>
<comment type="caution">
    <text evidence="1">The sequence shown here is derived from an EMBL/GenBank/DDBJ whole genome shotgun (WGS) entry which is preliminary data.</text>
</comment>
<evidence type="ECO:0000313" key="2">
    <source>
        <dbReference type="Proteomes" id="UP001155820"/>
    </source>
</evidence>
<reference evidence="1" key="1">
    <citation type="submission" date="2019-07" db="EMBL/GenBank/DDBJ databases">
        <title>FDA dAtabase for Regulatory Grade micrObial Sequences (FDA-ARGOS): Supporting development and validation of Infectious Disease Dx tests.</title>
        <authorList>
            <person name="Bachman M."/>
            <person name="Young C."/>
            <person name="Tallon L."/>
            <person name="Sadzewicz L."/>
            <person name="Vavikolanu K."/>
            <person name="Mehta A."/>
            <person name="Aluvathingal J."/>
            <person name="Nadendla S."/>
            <person name="Nandy P."/>
            <person name="Geyer C."/>
            <person name="Yan Y."/>
            <person name="Sichtig H."/>
        </authorList>
    </citation>
    <scope>NUCLEOTIDE SEQUENCE</scope>
    <source>
        <strain evidence="1">FDAARGOS_618</strain>
    </source>
</reference>
<proteinExistence type="predicted"/>
<name>A0AA44EK69_9HYPH</name>
<keyword evidence="2" id="KW-1185">Reference proteome</keyword>
<organism evidence="1 2">
    <name type="scientific">Agrobacterium pusense</name>
    <dbReference type="NCBI Taxonomy" id="648995"/>
    <lineage>
        <taxon>Bacteria</taxon>
        <taxon>Pseudomonadati</taxon>
        <taxon>Pseudomonadota</taxon>
        <taxon>Alphaproteobacteria</taxon>
        <taxon>Hyphomicrobiales</taxon>
        <taxon>Rhizobiaceae</taxon>
        <taxon>Rhizobium/Agrobacterium group</taxon>
        <taxon>Agrobacterium</taxon>
    </lineage>
</organism>